<feature type="transmembrane region" description="Helical" evidence="6">
    <location>
        <begin position="6"/>
        <end position="25"/>
    </location>
</feature>
<keyword evidence="3 6" id="KW-0812">Transmembrane</keyword>
<dbReference type="GO" id="GO:0005886">
    <property type="term" value="C:plasma membrane"/>
    <property type="evidence" value="ECO:0007669"/>
    <property type="project" value="UniProtKB-SubCell"/>
</dbReference>
<dbReference type="AlphaFoldDB" id="A0A1E3XF43"/>
<keyword evidence="2" id="KW-1003">Cell membrane</keyword>
<protein>
    <submittedName>
        <fullName evidence="7">NADH dehydrogenase subunit E</fullName>
    </submittedName>
</protein>
<dbReference type="Proteomes" id="UP000094056">
    <property type="component" value="Unassembled WGS sequence"/>
</dbReference>
<feature type="transmembrane region" description="Helical" evidence="6">
    <location>
        <begin position="37"/>
        <end position="54"/>
    </location>
</feature>
<accession>A0A1E3XF43</accession>
<reference evidence="7 8" key="1">
    <citation type="submission" date="2016-07" db="EMBL/GenBank/DDBJ databases">
        <title>Draft genome of Scalindua rubra, obtained from a brine-seawater interface in the Red Sea, sheds light on salt adaptation in anammox bacteria.</title>
        <authorList>
            <person name="Speth D.R."/>
            <person name="Lagkouvardos I."/>
            <person name="Wang Y."/>
            <person name="Qian P.-Y."/>
            <person name="Dutilh B.E."/>
            <person name="Jetten M.S."/>
        </authorList>
    </citation>
    <scope>NUCLEOTIDE SEQUENCE [LARGE SCALE GENOMIC DNA]</scope>
    <source>
        <strain evidence="7">BSI-1</strain>
    </source>
</reference>
<name>A0A1E3XF43_9BACT</name>
<feature type="transmembrane region" description="Helical" evidence="6">
    <location>
        <begin position="151"/>
        <end position="172"/>
    </location>
</feature>
<sequence length="219" mass="24211">MKDWIDLFHVLDFVPVAILLTAVSLNAMKRLESCIKAYVLNSWFLSLLIFFVAVKEGDTHLYIAAFLTLATKGLLLPLFLRSIVRKMGTTHIVEPYISNTLSLTISGILIAIVYVSLGKGIFVTGFSSYVLKISIAVILMGLFIMITRKKAVTQVLGLLFMENGLFMAGFSLTSGMPIIVELGILFDLLMVVIILGIFMIQIKHKFSSADLDQLTTLKG</sequence>
<feature type="transmembrane region" description="Helical" evidence="6">
    <location>
        <begin position="121"/>
        <end position="144"/>
    </location>
</feature>
<keyword evidence="5 6" id="KW-0472">Membrane</keyword>
<evidence type="ECO:0000256" key="5">
    <source>
        <dbReference type="ARBA" id="ARBA00023136"/>
    </source>
</evidence>
<comment type="subcellular location">
    <subcellularLocation>
        <location evidence="1">Cell membrane</location>
        <topology evidence="1">Multi-pass membrane protein</topology>
    </subcellularLocation>
</comment>
<gene>
    <name evidence="7" type="ORF">SCARUB_00592</name>
</gene>
<comment type="caution">
    <text evidence="7">The sequence shown here is derived from an EMBL/GenBank/DDBJ whole genome shotgun (WGS) entry which is preliminary data.</text>
</comment>
<keyword evidence="4 6" id="KW-1133">Transmembrane helix</keyword>
<evidence type="ECO:0000256" key="2">
    <source>
        <dbReference type="ARBA" id="ARBA00022475"/>
    </source>
</evidence>
<feature type="transmembrane region" description="Helical" evidence="6">
    <location>
        <begin position="178"/>
        <end position="200"/>
    </location>
</feature>
<feature type="transmembrane region" description="Helical" evidence="6">
    <location>
        <begin position="96"/>
        <end position="115"/>
    </location>
</feature>
<evidence type="ECO:0000313" key="7">
    <source>
        <dbReference type="EMBL" id="ODS34218.1"/>
    </source>
</evidence>
<evidence type="ECO:0000256" key="1">
    <source>
        <dbReference type="ARBA" id="ARBA00004651"/>
    </source>
</evidence>
<dbReference type="PANTHER" id="PTHR38601:SF1">
    <property type="entry name" value="HYDROGENASE-4 COMPONENT E"/>
    <property type="match status" value="1"/>
</dbReference>
<evidence type="ECO:0000256" key="3">
    <source>
        <dbReference type="ARBA" id="ARBA00022692"/>
    </source>
</evidence>
<evidence type="ECO:0000256" key="4">
    <source>
        <dbReference type="ARBA" id="ARBA00022989"/>
    </source>
</evidence>
<organism evidence="7 8">
    <name type="scientific">Candidatus Scalindua rubra</name>
    <dbReference type="NCBI Taxonomy" id="1872076"/>
    <lineage>
        <taxon>Bacteria</taxon>
        <taxon>Pseudomonadati</taxon>
        <taxon>Planctomycetota</taxon>
        <taxon>Candidatus Brocadiia</taxon>
        <taxon>Candidatus Brocadiales</taxon>
        <taxon>Candidatus Scalinduaceae</taxon>
        <taxon>Candidatus Scalindua</taxon>
    </lineage>
</organism>
<evidence type="ECO:0000313" key="8">
    <source>
        <dbReference type="Proteomes" id="UP000094056"/>
    </source>
</evidence>
<feature type="transmembrane region" description="Helical" evidence="6">
    <location>
        <begin position="60"/>
        <end position="84"/>
    </location>
</feature>
<dbReference type="EMBL" id="MAYW01000010">
    <property type="protein sequence ID" value="ODS34218.1"/>
    <property type="molecule type" value="Genomic_DNA"/>
</dbReference>
<dbReference type="PANTHER" id="PTHR38601">
    <property type="entry name" value="HYDROGENASE-4 COMPONENT E"/>
    <property type="match status" value="1"/>
</dbReference>
<evidence type="ECO:0000256" key="6">
    <source>
        <dbReference type="SAM" id="Phobius"/>
    </source>
</evidence>
<dbReference type="InterPro" id="IPR038730">
    <property type="entry name" value="HyfE-like"/>
</dbReference>
<proteinExistence type="predicted"/>